<feature type="compositionally biased region" description="Polar residues" evidence="1">
    <location>
        <begin position="49"/>
        <end position="60"/>
    </location>
</feature>
<sequence>MPKVTKRANSSSTVSSAASMPASSSTSSASRKHVRSSDVGTADLPMDVNGTNTEVDTPTRPSKKAKTKGLPIHQKAQGFKAGFADDASDDDILKRQMRAWTSKHYEHFTMPPVIDASDLVVVKYTFHCKPYALSFLLHWDWTRSFLSGHWTWSSGLSTPTEHAVLWEYCFMFFCGMVAYAFPCRCPNITVTRARHDDSTSNLGRHINMCKAVPAAQAAGQLTMPMFAAGSMYSEARLRFLIVKWCACNSQPMLIVKDKAYIEQLKMFNQGVTIPSNTTVSRDIK</sequence>
<dbReference type="Proteomes" id="UP000799118">
    <property type="component" value="Unassembled WGS sequence"/>
</dbReference>
<dbReference type="AlphaFoldDB" id="A0A6A4GYM8"/>
<keyword evidence="3" id="KW-1185">Reference proteome</keyword>
<organism evidence="2 3">
    <name type="scientific">Gymnopus androsaceus JB14</name>
    <dbReference type="NCBI Taxonomy" id="1447944"/>
    <lineage>
        <taxon>Eukaryota</taxon>
        <taxon>Fungi</taxon>
        <taxon>Dikarya</taxon>
        <taxon>Basidiomycota</taxon>
        <taxon>Agaricomycotina</taxon>
        <taxon>Agaricomycetes</taxon>
        <taxon>Agaricomycetidae</taxon>
        <taxon>Agaricales</taxon>
        <taxon>Marasmiineae</taxon>
        <taxon>Omphalotaceae</taxon>
        <taxon>Gymnopus</taxon>
    </lineage>
</organism>
<evidence type="ECO:0000256" key="1">
    <source>
        <dbReference type="SAM" id="MobiDB-lite"/>
    </source>
</evidence>
<evidence type="ECO:0000313" key="3">
    <source>
        <dbReference type="Proteomes" id="UP000799118"/>
    </source>
</evidence>
<feature type="region of interest" description="Disordered" evidence="1">
    <location>
        <begin position="1"/>
        <end position="70"/>
    </location>
</feature>
<accession>A0A6A4GYM8</accession>
<name>A0A6A4GYM8_9AGAR</name>
<gene>
    <name evidence="2" type="ORF">BT96DRAFT_1002287</name>
</gene>
<proteinExistence type="predicted"/>
<feature type="compositionally biased region" description="Low complexity" evidence="1">
    <location>
        <begin position="8"/>
        <end position="29"/>
    </location>
</feature>
<reference evidence="2" key="1">
    <citation type="journal article" date="2019" name="Environ. Microbiol.">
        <title>Fungal ecological strategies reflected in gene transcription - a case study of two litter decomposers.</title>
        <authorList>
            <person name="Barbi F."/>
            <person name="Kohler A."/>
            <person name="Barry K."/>
            <person name="Baskaran P."/>
            <person name="Daum C."/>
            <person name="Fauchery L."/>
            <person name="Ihrmark K."/>
            <person name="Kuo A."/>
            <person name="LaButti K."/>
            <person name="Lipzen A."/>
            <person name="Morin E."/>
            <person name="Grigoriev I.V."/>
            <person name="Henrissat B."/>
            <person name="Lindahl B."/>
            <person name="Martin F."/>
        </authorList>
    </citation>
    <scope>NUCLEOTIDE SEQUENCE</scope>
    <source>
        <strain evidence="2">JB14</strain>
    </source>
</reference>
<dbReference type="EMBL" id="ML769658">
    <property type="protein sequence ID" value="KAE9390420.1"/>
    <property type="molecule type" value="Genomic_DNA"/>
</dbReference>
<evidence type="ECO:0000313" key="2">
    <source>
        <dbReference type="EMBL" id="KAE9390420.1"/>
    </source>
</evidence>
<dbReference type="OrthoDB" id="3068075at2759"/>
<protein>
    <submittedName>
        <fullName evidence="2">Uncharacterized protein</fullName>
    </submittedName>
</protein>